<dbReference type="Pfam" id="PF00343">
    <property type="entry name" value="Phosphorylase"/>
    <property type="match status" value="1"/>
</dbReference>
<comment type="subcellular location">
    <subcellularLocation>
        <location evidence="3">Cytoplasm</location>
    </subcellularLocation>
</comment>
<keyword evidence="10 13" id="KW-0119">Carbohydrate metabolism</keyword>
<protein>
    <recommendedName>
        <fullName evidence="13">Alpha-1,4 glucan phosphorylase</fullName>
        <ecNumber evidence="13">2.4.1.1</ecNumber>
    </recommendedName>
</protein>
<reference evidence="14" key="1">
    <citation type="submission" date="2021-03" db="EMBL/GenBank/DDBJ databases">
        <title>Acanthopleuribacteraceae sp. M133.</title>
        <authorList>
            <person name="Wang G."/>
        </authorList>
    </citation>
    <scope>NUCLEOTIDE SEQUENCE</scope>
    <source>
        <strain evidence="14">M133</strain>
    </source>
</reference>
<organism evidence="14 15">
    <name type="scientific">Sulfidibacter corallicola</name>
    <dbReference type="NCBI Taxonomy" id="2818388"/>
    <lineage>
        <taxon>Bacteria</taxon>
        <taxon>Pseudomonadati</taxon>
        <taxon>Acidobacteriota</taxon>
        <taxon>Holophagae</taxon>
        <taxon>Acanthopleuribacterales</taxon>
        <taxon>Acanthopleuribacteraceae</taxon>
        <taxon>Sulfidibacter</taxon>
    </lineage>
</organism>
<evidence type="ECO:0000256" key="10">
    <source>
        <dbReference type="ARBA" id="ARBA00023277"/>
    </source>
</evidence>
<dbReference type="FunFam" id="3.40.50.2000:FF:000153">
    <property type="entry name" value="Alpha-1,4 glucan phosphorylase"/>
    <property type="match status" value="1"/>
</dbReference>
<comment type="cofactor">
    <cofactor evidence="2 13">
        <name>pyridoxal 5'-phosphate</name>
        <dbReference type="ChEBI" id="CHEBI:597326"/>
    </cofactor>
</comment>
<dbReference type="PANTHER" id="PTHR11468:SF3">
    <property type="entry name" value="GLYCOGEN PHOSPHORYLASE, LIVER FORM"/>
    <property type="match status" value="1"/>
</dbReference>
<proteinExistence type="inferred from homology"/>
<dbReference type="CDD" id="cd04300">
    <property type="entry name" value="GT35_Glycogen_Phosphorylase"/>
    <property type="match status" value="1"/>
</dbReference>
<dbReference type="InterPro" id="IPR011833">
    <property type="entry name" value="Glycg_phsphrylas"/>
</dbReference>
<name>A0A8A4TX26_SULCO</name>
<keyword evidence="8 13" id="KW-0808">Transferase</keyword>
<evidence type="ECO:0000256" key="12">
    <source>
        <dbReference type="PIRSR" id="PIRSR000460-1"/>
    </source>
</evidence>
<evidence type="ECO:0000256" key="7">
    <source>
        <dbReference type="ARBA" id="ARBA00022676"/>
    </source>
</evidence>
<dbReference type="EMBL" id="CP071793">
    <property type="protein sequence ID" value="QTD53897.1"/>
    <property type="molecule type" value="Genomic_DNA"/>
</dbReference>
<evidence type="ECO:0000256" key="4">
    <source>
        <dbReference type="ARBA" id="ARBA00006047"/>
    </source>
</evidence>
<evidence type="ECO:0000256" key="1">
    <source>
        <dbReference type="ARBA" id="ARBA00001275"/>
    </source>
</evidence>
<keyword evidence="9 12" id="KW-0663">Pyridoxal phosphate</keyword>
<comment type="similarity">
    <text evidence="4 13">Belongs to the glycogen phosphorylase family.</text>
</comment>
<dbReference type="KEGG" id="scor:J3U87_15725"/>
<dbReference type="PROSITE" id="PS00102">
    <property type="entry name" value="PHOSPHORYLASE"/>
    <property type="match status" value="1"/>
</dbReference>
<dbReference type="EC" id="2.4.1.1" evidence="13"/>
<dbReference type="PANTHER" id="PTHR11468">
    <property type="entry name" value="GLYCOGEN PHOSPHORYLASE"/>
    <property type="match status" value="1"/>
</dbReference>
<comment type="catalytic activity">
    <reaction evidence="1 13">
        <text>[(1-&gt;4)-alpha-D-glucosyl](n) + phosphate = [(1-&gt;4)-alpha-D-glucosyl](n-1) + alpha-D-glucose 1-phosphate</text>
        <dbReference type="Rhea" id="RHEA:41732"/>
        <dbReference type="Rhea" id="RHEA-COMP:9584"/>
        <dbReference type="Rhea" id="RHEA-COMP:9586"/>
        <dbReference type="ChEBI" id="CHEBI:15444"/>
        <dbReference type="ChEBI" id="CHEBI:43474"/>
        <dbReference type="ChEBI" id="CHEBI:58601"/>
        <dbReference type="EC" id="2.4.1.1"/>
    </reaction>
</comment>
<dbReference type="GO" id="GO:0008184">
    <property type="term" value="F:glycogen phosphorylase activity"/>
    <property type="evidence" value="ECO:0007669"/>
    <property type="project" value="InterPro"/>
</dbReference>
<comment type="function">
    <text evidence="13">Allosteric enzyme that catalyzes the rate-limiting step in glycogen catabolism, the phosphorolytic cleavage of glycogen to produce glucose-1-phosphate, and plays a central role in maintaining cellular and organismal glucose homeostasis.</text>
</comment>
<feature type="modified residue" description="N6-(pyridoxal phosphate)lysine" evidence="12">
    <location>
        <position position="671"/>
    </location>
</feature>
<evidence type="ECO:0000256" key="11">
    <source>
        <dbReference type="ARBA" id="ARBA00025174"/>
    </source>
</evidence>
<dbReference type="RefSeq" id="WP_237383997.1">
    <property type="nucleotide sequence ID" value="NZ_CP071793.1"/>
</dbReference>
<keyword evidence="5" id="KW-0963">Cytoplasm</keyword>
<dbReference type="InterPro" id="IPR000811">
    <property type="entry name" value="Glyco_trans_35"/>
</dbReference>
<dbReference type="InterPro" id="IPR035090">
    <property type="entry name" value="Pyridoxal_P_attach_site"/>
</dbReference>
<evidence type="ECO:0000256" key="9">
    <source>
        <dbReference type="ARBA" id="ARBA00022898"/>
    </source>
</evidence>
<dbReference type="GO" id="GO:0005980">
    <property type="term" value="P:glycogen catabolic process"/>
    <property type="evidence" value="ECO:0007669"/>
    <property type="project" value="TreeGrafter"/>
</dbReference>
<keyword evidence="15" id="KW-1185">Reference proteome</keyword>
<evidence type="ECO:0000256" key="2">
    <source>
        <dbReference type="ARBA" id="ARBA00001933"/>
    </source>
</evidence>
<sequence>MPTIIVEDLAKLRSNSSIEGLTQSFLHHLKYSLGLNGQEVTTLDQYLAVSQMTRDRMIDLMVETEKRYADANAKRLCYLSMEFLMGRSLGNNLHNLGIFDQTQEMLKNLGADLEEVRESEVDAALGNGGLGRLAACFLDSLATLGMPGYGYGINYEYGLFKQEMSNGHQTEKPDHWQEDGSPWLIERPDEACLIPVYGYIEHATDRTGEYNPMWMGWNILVGIPHDMPIVGYGAKTVNYLRLYSAQSSSDFDMEIFNEGDYFKAVEQKIKSETISKVLYPKDSFEAGRELRLVQEYFFTACALRDITRTFERSGQSYDHFHEKTAIQLNDTHPSLAIAELMRILVDEKQFTWERAWHITQRTFAFTNHTLLPEAMEKWPVPLFERVLPRHLQVIFEINRRFLKKVASIWPGDPDRQARMSIIEEGPQKQVRMAHLSMVGSHSVNGVAELHSKLLKTKVVTDFHEMWPERFNNKTNGVTQRRWLLKANPGLADLITKKIGDDWIVDATKLKDLEPFAEDPDFQSAFRKIKLRNKEKLAQVIYDTTRYRVDPESLFDIQAKRIHEYKRQLLNIMHIVHQYLCIVEDGEDLVVPRTYIFAGKAAPGYWAAKQYIKLINNIAKVINNDPRTRDQIRVVFVPNYRVSLAEVMIPAADLSEQISTAGKEASGTGNMKFAMNGALTIGTLDGANIEIREEVGEENIIIFGLKAEEIYHMRATQSYDPWDFFRRNTRIRRVMESFNTDLFCAEEPGMFRWIFQTILDQGDEYFHLADLQSYIDAHRRAAREYARPDLWTRKAILNVARIGKFSSDRTIKQYAEEIWNIKGH</sequence>
<evidence type="ECO:0000256" key="8">
    <source>
        <dbReference type="ARBA" id="ARBA00022679"/>
    </source>
</evidence>
<dbReference type="Gene3D" id="3.40.50.2000">
    <property type="entry name" value="Glycogen Phosphorylase B"/>
    <property type="match status" value="2"/>
</dbReference>
<evidence type="ECO:0000313" key="15">
    <source>
        <dbReference type="Proteomes" id="UP000663929"/>
    </source>
</evidence>
<gene>
    <name evidence="14" type="ORF">J3U87_15725</name>
</gene>
<dbReference type="GO" id="GO:0005737">
    <property type="term" value="C:cytoplasm"/>
    <property type="evidence" value="ECO:0007669"/>
    <property type="project" value="UniProtKB-SubCell"/>
</dbReference>
<comment type="function">
    <text evidence="11">Phosphorylase is an important allosteric enzyme in carbohydrate metabolism. Enzymes from different sources differ in their regulatory mechanisms and in their natural substrates. However, all known phosphorylases share catalytic and structural properties.</text>
</comment>
<evidence type="ECO:0000256" key="6">
    <source>
        <dbReference type="ARBA" id="ARBA00022533"/>
    </source>
</evidence>
<keyword evidence="7 13" id="KW-0328">Glycosyltransferase</keyword>
<dbReference type="SUPFAM" id="SSF53756">
    <property type="entry name" value="UDP-Glycosyltransferase/glycogen phosphorylase"/>
    <property type="match status" value="1"/>
</dbReference>
<dbReference type="NCBIfam" id="TIGR02093">
    <property type="entry name" value="P_ylase"/>
    <property type="match status" value="1"/>
</dbReference>
<accession>A0A8A4TX26</accession>
<dbReference type="PIRSF" id="PIRSF000460">
    <property type="entry name" value="Pprylas_GlgP"/>
    <property type="match status" value="1"/>
</dbReference>
<keyword evidence="6" id="KW-0021">Allosteric enzyme</keyword>
<evidence type="ECO:0000313" key="14">
    <source>
        <dbReference type="EMBL" id="QTD53897.1"/>
    </source>
</evidence>
<dbReference type="Proteomes" id="UP000663929">
    <property type="component" value="Chromosome"/>
</dbReference>
<evidence type="ECO:0000256" key="5">
    <source>
        <dbReference type="ARBA" id="ARBA00022490"/>
    </source>
</evidence>
<dbReference type="FunFam" id="3.40.50.2000:FF:000003">
    <property type="entry name" value="Alpha-1,4 glucan phosphorylase"/>
    <property type="match status" value="1"/>
</dbReference>
<dbReference type="GO" id="GO:0030170">
    <property type="term" value="F:pyridoxal phosphate binding"/>
    <property type="evidence" value="ECO:0007669"/>
    <property type="project" value="InterPro"/>
</dbReference>
<evidence type="ECO:0000256" key="3">
    <source>
        <dbReference type="ARBA" id="ARBA00004496"/>
    </source>
</evidence>
<dbReference type="AlphaFoldDB" id="A0A8A4TX26"/>
<evidence type="ECO:0000256" key="13">
    <source>
        <dbReference type="RuleBase" id="RU000587"/>
    </source>
</evidence>